<evidence type="ECO:0000313" key="1">
    <source>
        <dbReference type="EMBL" id="MBO8485095.1"/>
    </source>
</evidence>
<dbReference type="Proteomes" id="UP000823750">
    <property type="component" value="Unassembled WGS sequence"/>
</dbReference>
<name>A0A9D9J2V1_9BACT</name>
<dbReference type="AlphaFoldDB" id="A0A9D9J2V1"/>
<gene>
    <name evidence="1" type="ORF">IAB78_01545</name>
</gene>
<comment type="caution">
    <text evidence="1">The sequence shown here is derived from an EMBL/GenBank/DDBJ whole genome shotgun (WGS) entry which is preliminary data.</text>
</comment>
<sequence>MKVELAELEKRKRDIFWDVEYAMLSTRIKYFNTCSEYWLYKVESEYIKAENEYMSKQTDI</sequence>
<reference evidence="1" key="1">
    <citation type="submission" date="2020-10" db="EMBL/GenBank/DDBJ databases">
        <authorList>
            <person name="Gilroy R."/>
        </authorList>
    </citation>
    <scope>NUCLEOTIDE SEQUENCE</scope>
    <source>
        <strain evidence="1">B2-16538</strain>
    </source>
</reference>
<protein>
    <submittedName>
        <fullName evidence="1">Uncharacterized protein</fullName>
    </submittedName>
</protein>
<evidence type="ECO:0000313" key="2">
    <source>
        <dbReference type="Proteomes" id="UP000823750"/>
    </source>
</evidence>
<accession>A0A9D9J2V1</accession>
<proteinExistence type="predicted"/>
<reference evidence="1" key="2">
    <citation type="journal article" date="2021" name="PeerJ">
        <title>Extensive microbial diversity within the chicken gut microbiome revealed by metagenomics and culture.</title>
        <authorList>
            <person name="Gilroy R."/>
            <person name="Ravi A."/>
            <person name="Getino M."/>
            <person name="Pursley I."/>
            <person name="Horton D.L."/>
            <person name="Alikhan N.F."/>
            <person name="Baker D."/>
            <person name="Gharbi K."/>
            <person name="Hall N."/>
            <person name="Watson M."/>
            <person name="Adriaenssens E.M."/>
            <person name="Foster-Nyarko E."/>
            <person name="Jarju S."/>
            <person name="Secka A."/>
            <person name="Antonio M."/>
            <person name="Oren A."/>
            <person name="Chaudhuri R.R."/>
            <person name="La Ragione R."/>
            <person name="Hildebrand F."/>
            <person name="Pallen M.J."/>
        </authorList>
    </citation>
    <scope>NUCLEOTIDE SEQUENCE</scope>
    <source>
        <strain evidence="1">B2-16538</strain>
    </source>
</reference>
<dbReference type="EMBL" id="JADILX010000027">
    <property type="protein sequence ID" value="MBO8485095.1"/>
    <property type="molecule type" value="Genomic_DNA"/>
</dbReference>
<organism evidence="1 2">
    <name type="scientific">Candidatus Cryptobacteroides excrementavium</name>
    <dbReference type="NCBI Taxonomy" id="2840759"/>
    <lineage>
        <taxon>Bacteria</taxon>
        <taxon>Pseudomonadati</taxon>
        <taxon>Bacteroidota</taxon>
        <taxon>Bacteroidia</taxon>
        <taxon>Bacteroidales</taxon>
        <taxon>Candidatus Cryptobacteroides</taxon>
    </lineage>
</organism>